<gene>
    <name evidence="1" type="ORF">LCGC14_2898420</name>
</gene>
<accession>A0A0F8XVK8</accession>
<dbReference type="AlphaFoldDB" id="A0A0F8XVK8"/>
<evidence type="ECO:0000313" key="1">
    <source>
        <dbReference type="EMBL" id="KKK72983.1"/>
    </source>
</evidence>
<organism evidence="1">
    <name type="scientific">marine sediment metagenome</name>
    <dbReference type="NCBI Taxonomy" id="412755"/>
    <lineage>
        <taxon>unclassified sequences</taxon>
        <taxon>metagenomes</taxon>
        <taxon>ecological metagenomes</taxon>
    </lineage>
</organism>
<name>A0A0F8XVK8_9ZZZZ</name>
<comment type="caution">
    <text evidence="1">The sequence shown here is derived from an EMBL/GenBank/DDBJ whole genome shotgun (WGS) entry which is preliminary data.</text>
</comment>
<sequence length="121" mass="14619">MKKFKQFVKETLEYYLTETHTTEYTYTIKYIKTDEDSRLATISIDGTYLNFEIFIYPYLKRTYDKDPREAKETICHEVCHLLTDPLNDIICRLQEGKFITQEEVESVHERQTQRICNSIFR</sequence>
<dbReference type="EMBL" id="LAZR01056991">
    <property type="protein sequence ID" value="KKK72983.1"/>
    <property type="molecule type" value="Genomic_DNA"/>
</dbReference>
<proteinExistence type="predicted"/>
<reference evidence="1" key="1">
    <citation type="journal article" date="2015" name="Nature">
        <title>Complex archaea that bridge the gap between prokaryotes and eukaryotes.</title>
        <authorList>
            <person name="Spang A."/>
            <person name="Saw J.H."/>
            <person name="Jorgensen S.L."/>
            <person name="Zaremba-Niedzwiedzka K."/>
            <person name="Martijn J."/>
            <person name="Lind A.E."/>
            <person name="van Eijk R."/>
            <person name="Schleper C."/>
            <person name="Guy L."/>
            <person name="Ettema T.J."/>
        </authorList>
    </citation>
    <scope>NUCLEOTIDE SEQUENCE</scope>
</reference>
<protein>
    <submittedName>
        <fullName evidence="1">Uncharacterized protein</fullName>
    </submittedName>
</protein>